<feature type="signal peptide" evidence="2">
    <location>
        <begin position="1"/>
        <end position="23"/>
    </location>
</feature>
<evidence type="ECO:0000256" key="2">
    <source>
        <dbReference type="SAM" id="SignalP"/>
    </source>
</evidence>
<feature type="compositionally biased region" description="Low complexity" evidence="1">
    <location>
        <begin position="201"/>
        <end position="222"/>
    </location>
</feature>
<dbReference type="OrthoDB" id="9810376at2"/>
<accession>A0A511B1S5</accession>
<sequence>MIRTVYRGMLAGLFVAMPVGAFAATAVTPPAMYPAATWQGRTQAVIRILDRLDSHVETLTVPVGGTGAYRSLSVAVQSCVSRPATLPADSAVQVHLSDTVDKTSKPFDGWLLAAEPSLNTYGSPLYDVRVVSCGGDMVAPQAGPVPVPVTPQLAQTDAPEEEGGDQIGPAQPQPYSPQGGGPVPLAPQSSAPIPLAPMNGAPQSLVPAAPVAPSGAAPSAQQPLPPPEPDPGLE</sequence>
<reference evidence="3 4" key="1">
    <citation type="submission" date="2019-07" db="EMBL/GenBank/DDBJ databases">
        <title>Whole genome shotgun sequence of Gluconobacter wancherniae NBRC 103581.</title>
        <authorList>
            <person name="Hosoyama A."/>
            <person name="Uohara A."/>
            <person name="Ohji S."/>
            <person name="Ichikawa N."/>
        </authorList>
    </citation>
    <scope>NUCLEOTIDE SEQUENCE [LARGE SCALE GENOMIC DNA]</scope>
    <source>
        <strain evidence="3 4">NBRC 103581</strain>
    </source>
</reference>
<evidence type="ECO:0000313" key="4">
    <source>
        <dbReference type="Proteomes" id="UP000321230"/>
    </source>
</evidence>
<keyword evidence="2" id="KW-0732">Signal</keyword>
<proteinExistence type="predicted"/>
<dbReference type="AlphaFoldDB" id="A0A511B1S5"/>
<dbReference type="InterPro" id="IPR019225">
    <property type="entry name" value="DUF2155"/>
</dbReference>
<comment type="caution">
    <text evidence="3">The sequence shown here is derived from an EMBL/GenBank/DDBJ whole genome shotgun (WGS) entry which is preliminary data.</text>
</comment>
<feature type="chain" id="PRO_5022042275" description="DUF2155 domain-containing protein" evidence="2">
    <location>
        <begin position="24"/>
        <end position="234"/>
    </location>
</feature>
<evidence type="ECO:0000256" key="1">
    <source>
        <dbReference type="SAM" id="MobiDB-lite"/>
    </source>
</evidence>
<dbReference type="Pfam" id="PF09923">
    <property type="entry name" value="DUF2155"/>
    <property type="match status" value="1"/>
</dbReference>
<dbReference type="Proteomes" id="UP000321230">
    <property type="component" value="Unassembled WGS sequence"/>
</dbReference>
<dbReference type="RefSeq" id="WP_146797897.1">
    <property type="nucleotide sequence ID" value="NZ_BARC01000002.1"/>
</dbReference>
<dbReference type="EMBL" id="BJUZ01000003">
    <property type="protein sequence ID" value="GEK94409.1"/>
    <property type="molecule type" value="Genomic_DNA"/>
</dbReference>
<feature type="region of interest" description="Disordered" evidence="1">
    <location>
        <begin position="156"/>
        <end position="234"/>
    </location>
</feature>
<evidence type="ECO:0000313" key="3">
    <source>
        <dbReference type="EMBL" id="GEK94409.1"/>
    </source>
</evidence>
<protein>
    <recommendedName>
        <fullName evidence="5">DUF2155 domain-containing protein</fullName>
    </recommendedName>
</protein>
<keyword evidence="4" id="KW-1185">Reference proteome</keyword>
<organism evidence="3 4">
    <name type="scientific">Gluconobacter wancherniae NBRC 103581</name>
    <dbReference type="NCBI Taxonomy" id="656744"/>
    <lineage>
        <taxon>Bacteria</taxon>
        <taxon>Pseudomonadati</taxon>
        <taxon>Pseudomonadota</taxon>
        <taxon>Alphaproteobacteria</taxon>
        <taxon>Acetobacterales</taxon>
        <taxon>Acetobacteraceae</taxon>
        <taxon>Gluconobacter</taxon>
    </lineage>
</organism>
<feature type="compositionally biased region" description="Pro residues" evidence="1">
    <location>
        <begin position="223"/>
        <end position="234"/>
    </location>
</feature>
<gene>
    <name evidence="3" type="ORF">GWA01_21790</name>
</gene>
<name>A0A511B1S5_9PROT</name>
<evidence type="ECO:0008006" key="5">
    <source>
        <dbReference type="Google" id="ProtNLM"/>
    </source>
</evidence>